<sequence length="69" mass="7371">MERTFRFGLRNTNHASGTDIAEVTPVGSDADPLMDPNHDNDEDRYAYGCITVGLPAEESATGSTPVACI</sequence>
<gene>
    <name evidence="1" type="ORF">Vse01_12120</name>
</gene>
<proteinExistence type="predicted"/>
<evidence type="ECO:0000313" key="2">
    <source>
        <dbReference type="Proteomes" id="UP000607311"/>
    </source>
</evidence>
<dbReference type="EMBL" id="BOPD01000008">
    <property type="protein sequence ID" value="GIJ32064.1"/>
    <property type="molecule type" value="Genomic_DNA"/>
</dbReference>
<accession>A0A9W5UP54</accession>
<dbReference type="RefSeq" id="WP_093403557.1">
    <property type="nucleotide sequence ID" value="NZ_BOPD01000008.1"/>
</dbReference>
<protein>
    <submittedName>
        <fullName evidence="1">Uncharacterized protein</fullName>
    </submittedName>
</protein>
<name>A0A9W5UP54_9ACTN</name>
<dbReference type="OrthoDB" id="3403968at2"/>
<organism evidence="1 2">
    <name type="scientific">Micromonospora sediminimaris</name>
    <dbReference type="NCBI Taxonomy" id="547162"/>
    <lineage>
        <taxon>Bacteria</taxon>
        <taxon>Bacillati</taxon>
        <taxon>Actinomycetota</taxon>
        <taxon>Actinomycetes</taxon>
        <taxon>Micromonosporales</taxon>
        <taxon>Micromonosporaceae</taxon>
        <taxon>Micromonospora</taxon>
    </lineage>
</organism>
<dbReference type="AlphaFoldDB" id="A0A9W5UP54"/>
<dbReference type="Proteomes" id="UP000607311">
    <property type="component" value="Unassembled WGS sequence"/>
</dbReference>
<reference evidence="1" key="1">
    <citation type="submission" date="2021-01" db="EMBL/GenBank/DDBJ databases">
        <title>Whole genome shotgun sequence of Verrucosispora sediminis NBRC 107745.</title>
        <authorList>
            <person name="Komaki H."/>
            <person name="Tamura T."/>
        </authorList>
    </citation>
    <scope>NUCLEOTIDE SEQUENCE</scope>
    <source>
        <strain evidence="1">NBRC 107745</strain>
    </source>
</reference>
<keyword evidence="2" id="KW-1185">Reference proteome</keyword>
<evidence type="ECO:0000313" key="1">
    <source>
        <dbReference type="EMBL" id="GIJ32064.1"/>
    </source>
</evidence>
<comment type="caution">
    <text evidence="1">The sequence shown here is derived from an EMBL/GenBank/DDBJ whole genome shotgun (WGS) entry which is preliminary data.</text>
</comment>